<evidence type="ECO:0000313" key="7">
    <source>
        <dbReference type="Ensembl" id="ENSCINP00000034545.1"/>
    </source>
</evidence>
<dbReference type="GO" id="GO:0005978">
    <property type="term" value="P:glycogen biosynthetic process"/>
    <property type="evidence" value="ECO:0000318"/>
    <property type="project" value="GO_Central"/>
</dbReference>
<dbReference type="PANTHER" id="PTHR43651:SF3">
    <property type="entry name" value="1,4-ALPHA-GLUCAN-BRANCHING ENZYME"/>
    <property type="match status" value="1"/>
</dbReference>
<dbReference type="CDD" id="cd02854">
    <property type="entry name" value="E_set_GBE_euk_N"/>
    <property type="match status" value="1"/>
</dbReference>
<dbReference type="Gene3D" id="2.60.40.1180">
    <property type="entry name" value="Golgi alpha-mannosidase II"/>
    <property type="match status" value="1"/>
</dbReference>
<evidence type="ECO:0000256" key="5">
    <source>
        <dbReference type="ARBA" id="ARBA00022679"/>
    </source>
</evidence>
<dbReference type="Gene3D" id="3.20.20.80">
    <property type="entry name" value="Glycosidases"/>
    <property type="match status" value="1"/>
</dbReference>
<dbReference type="GO" id="GO:0005737">
    <property type="term" value="C:cytoplasm"/>
    <property type="evidence" value="ECO:0000318"/>
    <property type="project" value="GO_Central"/>
</dbReference>
<evidence type="ECO:0000256" key="1">
    <source>
        <dbReference type="ARBA" id="ARBA00000826"/>
    </source>
</evidence>
<proteinExistence type="inferred from homology"/>
<keyword evidence="8" id="KW-1185">Reference proteome</keyword>
<dbReference type="Pfam" id="PF02922">
    <property type="entry name" value="CBM_48"/>
    <property type="match status" value="1"/>
</dbReference>
<dbReference type="InterPro" id="IPR013780">
    <property type="entry name" value="Glyco_hydro_b"/>
</dbReference>
<dbReference type="GO" id="GO:0043169">
    <property type="term" value="F:cation binding"/>
    <property type="evidence" value="ECO:0007669"/>
    <property type="project" value="InterPro"/>
</dbReference>
<evidence type="ECO:0000256" key="4">
    <source>
        <dbReference type="ARBA" id="ARBA00022676"/>
    </source>
</evidence>
<protein>
    <recommendedName>
        <fullName evidence="3">1,4-alpha-glucan branching enzyme</fullName>
        <ecNumber evidence="3">2.4.1.18</ecNumber>
    </recommendedName>
</protein>
<dbReference type="Ensembl" id="ENSCINT00000035015.1">
    <property type="protein sequence ID" value="ENSCINP00000034545.1"/>
    <property type="gene ID" value="ENSCING00000018363.1"/>
</dbReference>
<keyword evidence="4" id="KW-0328">Glycosyltransferase</keyword>
<name>H2XY11_CIOIN</name>
<reference evidence="7" key="3">
    <citation type="submission" date="2025-08" db="UniProtKB">
        <authorList>
            <consortium name="Ensembl"/>
        </authorList>
    </citation>
    <scope>IDENTIFICATION</scope>
</reference>
<organism evidence="7 8">
    <name type="scientific">Ciona intestinalis</name>
    <name type="common">Transparent sea squirt</name>
    <name type="synonym">Ascidia intestinalis</name>
    <dbReference type="NCBI Taxonomy" id="7719"/>
    <lineage>
        <taxon>Eukaryota</taxon>
        <taxon>Metazoa</taxon>
        <taxon>Chordata</taxon>
        <taxon>Tunicata</taxon>
        <taxon>Ascidiacea</taxon>
        <taxon>Phlebobranchia</taxon>
        <taxon>Cionidae</taxon>
        <taxon>Ciona</taxon>
    </lineage>
</organism>
<keyword evidence="5" id="KW-0808">Transferase</keyword>
<sequence>EIYQRYGMFEKTKMAIESVEGLERFTQGHKEFGIMMTDNGGVRCMEWVPDVKAVYLKGEFSNCWELRKFEARNFGKWELYIPPCYDGSCPIQHLSELKLVIETHDNQRLERISPWAKYVVQRGDDATFKWLFWNTPRNQIQKYTQRPSKPDRLRIYEAHIGIASDRYEVSSYRHFTRQVLPRIRDLGYNTLLLMALVEHPYYPSFGYQVTNYFAASSRYGTTAELKELIDTAHAMGIYVIMDIMHGESSKNILDGLNMFDGTEGGFFKQGKEGTNQEHNTRVFDYSKWETVRFLLSQLRFYLDEFQIDGFRFCGVTEMVYRDMETGRRMTDEYEQYFGTHMNLEAISYLMLMNDMLHKFYPEVTTIAEEMSGLPCITRLVSEGGLGFDYKMAMDIPEKWMKLISNTRDEDWCMEYIQNFLTNQRPGEKRIAYVENHEQNEASLMTLSRNLIGNSPMSETEQLTISLDRGLSLYKMIRLLTHAFTGQGYMNFIGNEFGHPDWVELPSPANNDSYKFARRQLYLADNDQLRYKYLKRYDTAINKLEQNFAWLKSNQSVVTRKHEDDKVFVFERAGLIFVFNFHPTKSYKNYKIPVQNGGSYNIVLDSDEKFFGGKNRNQQQTNFNTQNGYYENCNNSTMVDMPSRSAFVMSQCNNMPREEYQHIITSYHGEFWH</sequence>
<accession>H2XY11</accession>
<feature type="domain" description="Glycosyl hydrolase family 13 catalytic" evidence="6">
    <location>
        <begin position="161"/>
        <end position="540"/>
    </location>
</feature>
<dbReference type="STRING" id="7719.ENSCINP00000034545"/>
<evidence type="ECO:0000313" key="8">
    <source>
        <dbReference type="Proteomes" id="UP000008144"/>
    </source>
</evidence>
<dbReference type="GO" id="GO:0003844">
    <property type="term" value="F:1,4-alpha-glucan branching enzyme activity"/>
    <property type="evidence" value="ECO:0000318"/>
    <property type="project" value="GO_Central"/>
</dbReference>
<dbReference type="GeneTree" id="ENSGT00390000017040"/>
<dbReference type="Pfam" id="PF00128">
    <property type="entry name" value="Alpha-amylase"/>
    <property type="match status" value="1"/>
</dbReference>
<dbReference type="InterPro" id="IPR037439">
    <property type="entry name" value="Branching_enzy"/>
</dbReference>
<dbReference type="FunFam" id="2.60.40.1180:FF:000003">
    <property type="entry name" value="1,4-alpha-glucan-branching enzyme, chloroplastic/amyloplastic"/>
    <property type="match status" value="1"/>
</dbReference>
<dbReference type="PANTHER" id="PTHR43651">
    <property type="entry name" value="1,4-ALPHA-GLUCAN-BRANCHING ENZYME"/>
    <property type="match status" value="1"/>
</dbReference>
<dbReference type="InterPro" id="IPR004193">
    <property type="entry name" value="Glyco_hydro_13_N"/>
</dbReference>
<dbReference type="SUPFAM" id="SSF81296">
    <property type="entry name" value="E set domains"/>
    <property type="match status" value="1"/>
</dbReference>
<evidence type="ECO:0000256" key="2">
    <source>
        <dbReference type="ARBA" id="ARBA00009000"/>
    </source>
</evidence>
<dbReference type="SMART" id="SM00642">
    <property type="entry name" value="Aamy"/>
    <property type="match status" value="1"/>
</dbReference>
<dbReference type="PIRSF" id="PIRSF000463">
    <property type="entry name" value="GlgB"/>
    <property type="match status" value="1"/>
</dbReference>
<dbReference type="SUPFAM" id="SSF51445">
    <property type="entry name" value="(Trans)glycosidases"/>
    <property type="match status" value="1"/>
</dbReference>
<comment type="catalytic activity">
    <reaction evidence="1">
        <text>Transfers a segment of a (1-&gt;4)-alpha-D-glucan chain to a primary hydroxy group in a similar glucan chain.</text>
        <dbReference type="EC" id="2.4.1.18"/>
    </reaction>
</comment>
<dbReference type="InterPro" id="IPR006047">
    <property type="entry name" value="GH13_cat_dom"/>
</dbReference>
<reference evidence="8" key="1">
    <citation type="journal article" date="2002" name="Science">
        <title>The draft genome of Ciona intestinalis: insights into chordate and vertebrate origins.</title>
        <authorList>
            <person name="Dehal P."/>
            <person name="Satou Y."/>
            <person name="Campbell R.K."/>
            <person name="Chapman J."/>
            <person name="Degnan B."/>
            <person name="De Tomaso A."/>
            <person name="Davidson B."/>
            <person name="Di Gregorio A."/>
            <person name="Gelpke M."/>
            <person name="Goodstein D.M."/>
            <person name="Harafuji N."/>
            <person name="Hastings K.E."/>
            <person name="Ho I."/>
            <person name="Hotta K."/>
            <person name="Huang W."/>
            <person name="Kawashima T."/>
            <person name="Lemaire P."/>
            <person name="Martinez D."/>
            <person name="Meinertzhagen I.A."/>
            <person name="Necula S."/>
            <person name="Nonaka M."/>
            <person name="Putnam N."/>
            <person name="Rash S."/>
            <person name="Saiga H."/>
            <person name="Satake M."/>
            <person name="Terry A."/>
            <person name="Yamada L."/>
            <person name="Wang H.G."/>
            <person name="Awazu S."/>
            <person name="Azumi K."/>
            <person name="Boore J."/>
            <person name="Branno M."/>
            <person name="Chin-Bow S."/>
            <person name="DeSantis R."/>
            <person name="Doyle S."/>
            <person name="Francino P."/>
            <person name="Keys D.N."/>
            <person name="Haga S."/>
            <person name="Hayashi H."/>
            <person name="Hino K."/>
            <person name="Imai K.S."/>
            <person name="Inaba K."/>
            <person name="Kano S."/>
            <person name="Kobayashi K."/>
            <person name="Kobayashi M."/>
            <person name="Lee B.I."/>
            <person name="Makabe K.W."/>
            <person name="Manohar C."/>
            <person name="Matassi G."/>
            <person name="Medina M."/>
            <person name="Mochizuki Y."/>
            <person name="Mount S."/>
            <person name="Morishita T."/>
            <person name="Miura S."/>
            <person name="Nakayama A."/>
            <person name="Nishizaka S."/>
            <person name="Nomoto H."/>
            <person name="Ohta F."/>
            <person name="Oishi K."/>
            <person name="Rigoutsos I."/>
            <person name="Sano M."/>
            <person name="Sasaki A."/>
            <person name="Sasakura Y."/>
            <person name="Shoguchi E."/>
            <person name="Shin-i T."/>
            <person name="Spagnuolo A."/>
            <person name="Stainier D."/>
            <person name="Suzuki M.M."/>
            <person name="Tassy O."/>
            <person name="Takatori N."/>
            <person name="Tokuoka M."/>
            <person name="Yagi K."/>
            <person name="Yoshizaki F."/>
            <person name="Wada S."/>
            <person name="Zhang C."/>
            <person name="Hyatt P.D."/>
            <person name="Larimer F."/>
            <person name="Detter C."/>
            <person name="Doggett N."/>
            <person name="Glavina T."/>
            <person name="Hawkins T."/>
            <person name="Richardson P."/>
            <person name="Lucas S."/>
            <person name="Kohara Y."/>
            <person name="Levine M."/>
            <person name="Satoh N."/>
            <person name="Rokhsar D.S."/>
        </authorList>
    </citation>
    <scope>NUCLEOTIDE SEQUENCE [LARGE SCALE GENOMIC DNA]</scope>
</reference>
<dbReference type="InterPro" id="IPR014756">
    <property type="entry name" value="Ig_E-set"/>
</dbReference>
<dbReference type="InterPro" id="IPR017853">
    <property type="entry name" value="GH"/>
</dbReference>
<evidence type="ECO:0000259" key="6">
    <source>
        <dbReference type="SMART" id="SM00642"/>
    </source>
</evidence>
<dbReference type="InParanoid" id="H2XY11"/>
<gene>
    <name evidence="7" type="primary">LOC100178437</name>
</gene>
<dbReference type="GO" id="GO:0004553">
    <property type="term" value="F:hydrolase activity, hydrolyzing O-glycosyl compounds"/>
    <property type="evidence" value="ECO:0007669"/>
    <property type="project" value="InterPro"/>
</dbReference>
<dbReference type="SUPFAM" id="SSF51011">
    <property type="entry name" value="Glycosyl hydrolase domain"/>
    <property type="match status" value="1"/>
</dbReference>
<dbReference type="InterPro" id="IPR006048">
    <property type="entry name" value="A-amylase/branching_C"/>
</dbReference>
<comment type="similarity">
    <text evidence="2">Belongs to the glycosyl hydrolase 13 family. GlgB subfamily.</text>
</comment>
<dbReference type="Gene3D" id="2.60.40.10">
    <property type="entry name" value="Immunoglobulins"/>
    <property type="match status" value="1"/>
</dbReference>
<reference evidence="7" key="4">
    <citation type="submission" date="2025-09" db="UniProtKB">
        <authorList>
            <consortium name="Ensembl"/>
        </authorList>
    </citation>
    <scope>IDENTIFICATION</scope>
</reference>
<reference evidence="7" key="2">
    <citation type="journal article" date="2008" name="Genome Biol.">
        <title>Improved genome assembly and evidence-based global gene model set for the chordate Ciona intestinalis: new insight into intron and operon populations.</title>
        <authorList>
            <person name="Satou Y."/>
            <person name="Mineta K."/>
            <person name="Ogasawara M."/>
            <person name="Sasakura Y."/>
            <person name="Shoguchi E."/>
            <person name="Ueno K."/>
            <person name="Yamada L."/>
            <person name="Matsumoto J."/>
            <person name="Wasserscheid J."/>
            <person name="Dewar K."/>
            <person name="Wiley G.B."/>
            <person name="Macmil S.L."/>
            <person name="Roe B.A."/>
            <person name="Zeller R.W."/>
            <person name="Hastings K.E."/>
            <person name="Lemaire P."/>
            <person name="Lindquist E."/>
            <person name="Endo T."/>
            <person name="Hotta K."/>
            <person name="Inaba K."/>
        </authorList>
    </citation>
    <scope>NUCLEOTIDE SEQUENCE [LARGE SCALE GENOMIC DNA]</scope>
    <source>
        <strain evidence="7">wild type</strain>
    </source>
</reference>
<dbReference type="AlphaFoldDB" id="H2XY11"/>
<dbReference type="Pfam" id="PF02806">
    <property type="entry name" value="Alpha-amylase_C"/>
    <property type="match status" value="1"/>
</dbReference>
<dbReference type="EC" id="2.4.1.18" evidence="3"/>
<dbReference type="EMBL" id="EAAA01002267">
    <property type="status" value="NOT_ANNOTATED_CDS"/>
    <property type="molecule type" value="Genomic_DNA"/>
</dbReference>
<dbReference type="HOGENOM" id="CLU_011131_2_2_1"/>
<dbReference type="InterPro" id="IPR013783">
    <property type="entry name" value="Ig-like_fold"/>
</dbReference>
<dbReference type="Proteomes" id="UP000008144">
    <property type="component" value="Chromosome 6"/>
</dbReference>
<dbReference type="OMA" id="QLRYKYL"/>
<evidence type="ECO:0000256" key="3">
    <source>
        <dbReference type="ARBA" id="ARBA00012541"/>
    </source>
</evidence>